<dbReference type="InterPro" id="IPR036259">
    <property type="entry name" value="MFS_trans_sf"/>
</dbReference>
<dbReference type="PANTHER" id="PTHR43184">
    <property type="entry name" value="MAJOR FACILITATOR SUPERFAMILY TRANSPORTER 16, ISOFORM B"/>
    <property type="match status" value="1"/>
</dbReference>
<evidence type="ECO:0000256" key="6">
    <source>
        <dbReference type="ARBA" id="ARBA00022989"/>
    </source>
</evidence>
<feature type="transmembrane region" description="Helical" evidence="9">
    <location>
        <begin position="77"/>
        <end position="94"/>
    </location>
</feature>
<evidence type="ECO:0000313" key="11">
    <source>
        <dbReference type="EnsemblPlants" id="TraesCS6A02G242400.2"/>
    </source>
</evidence>
<organism evidence="11">
    <name type="scientific">Triticum aestivum</name>
    <name type="common">Wheat</name>
    <dbReference type="NCBI Taxonomy" id="4565"/>
    <lineage>
        <taxon>Eukaryota</taxon>
        <taxon>Viridiplantae</taxon>
        <taxon>Streptophyta</taxon>
        <taxon>Embryophyta</taxon>
        <taxon>Tracheophyta</taxon>
        <taxon>Spermatophyta</taxon>
        <taxon>Magnoliopsida</taxon>
        <taxon>Liliopsida</taxon>
        <taxon>Poales</taxon>
        <taxon>Poaceae</taxon>
        <taxon>BOP clade</taxon>
        <taxon>Pooideae</taxon>
        <taxon>Triticodae</taxon>
        <taxon>Triticeae</taxon>
        <taxon>Triticinae</taxon>
        <taxon>Triticum</taxon>
    </lineage>
</organism>
<dbReference type="PROSITE" id="PS50850">
    <property type="entry name" value="MFS"/>
    <property type="match status" value="1"/>
</dbReference>
<dbReference type="GO" id="GO:0055062">
    <property type="term" value="P:phosphate ion homeostasis"/>
    <property type="evidence" value="ECO:0000318"/>
    <property type="project" value="GO_Central"/>
</dbReference>
<keyword evidence="3" id="KW-0813">Transport</keyword>
<dbReference type="SMR" id="A0A3B6NQ14"/>
<evidence type="ECO:0000256" key="5">
    <source>
        <dbReference type="ARBA" id="ARBA00022692"/>
    </source>
</evidence>
<reference evidence="11" key="2">
    <citation type="submission" date="2018-10" db="UniProtKB">
        <authorList>
            <consortium name="EnsemblPlants"/>
        </authorList>
    </citation>
    <scope>IDENTIFICATION</scope>
</reference>
<feature type="transmembrane region" description="Helical" evidence="9">
    <location>
        <begin position="261"/>
        <end position="286"/>
    </location>
</feature>
<feature type="transmembrane region" description="Helical" evidence="9">
    <location>
        <begin position="361"/>
        <end position="381"/>
    </location>
</feature>
<evidence type="ECO:0000256" key="1">
    <source>
        <dbReference type="ARBA" id="ARBA00004141"/>
    </source>
</evidence>
<feature type="transmembrane region" description="Helical" evidence="9">
    <location>
        <begin position="101"/>
        <end position="123"/>
    </location>
</feature>
<feature type="domain" description="Major facilitator superfamily (MFS) profile" evidence="10">
    <location>
        <begin position="24"/>
        <end position="458"/>
    </location>
</feature>
<evidence type="ECO:0000256" key="4">
    <source>
        <dbReference type="ARBA" id="ARBA00022597"/>
    </source>
</evidence>
<comment type="similarity">
    <text evidence="2">Belongs to the major facilitator superfamily. Organophosphate:Pi antiporter (OPA) (TC 2.A.1.4) family.</text>
</comment>
<comment type="subcellular location">
    <subcellularLocation>
        <location evidence="1">Membrane</location>
        <topology evidence="1">Multi-pass membrane protein</topology>
    </subcellularLocation>
</comment>
<dbReference type="InterPro" id="IPR011701">
    <property type="entry name" value="MFS"/>
</dbReference>
<dbReference type="PANTHER" id="PTHR43184:SF12">
    <property type="entry name" value="SUGAR PHOSPHATE EXCHANGER 3"/>
    <property type="match status" value="1"/>
</dbReference>
<dbReference type="Gramene" id="TraesCS6A03G0661000.2">
    <property type="protein sequence ID" value="TraesCS6A03G0661000.2.CDS"/>
    <property type="gene ID" value="TraesCS6A03G0661000"/>
</dbReference>
<dbReference type="Proteomes" id="UP000019116">
    <property type="component" value="Chromosome 6A"/>
</dbReference>
<accession>A0A3B6NQ14</accession>
<feature type="transmembrane region" description="Helical" evidence="9">
    <location>
        <begin position="401"/>
        <end position="423"/>
    </location>
</feature>
<reference evidence="11" key="1">
    <citation type="submission" date="2018-08" db="EMBL/GenBank/DDBJ databases">
        <authorList>
            <person name="Rossello M."/>
        </authorList>
    </citation>
    <scope>NUCLEOTIDE SEQUENCE [LARGE SCALE GENOMIC DNA]</scope>
    <source>
        <strain evidence="11">cv. Chinese Spring</strain>
    </source>
</reference>
<evidence type="ECO:0000256" key="3">
    <source>
        <dbReference type="ARBA" id="ARBA00022448"/>
    </source>
</evidence>
<feature type="transmembrane region" description="Helical" evidence="9">
    <location>
        <begin position="21"/>
        <end position="45"/>
    </location>
</feature>
<evidence type="ECO:0000256" key="8">
    <source>
        <dbReference type="SAM" id="MobiDB-lite"/>
    </source>
</evidence>
<feature type="transmembrane region" description="Helical" evidence="9">
    <location>
        <begin position="194"/>
        <end position="215"/>
    </location>
</feature>
<feature type="transmembrane region" description="Helical" evidence="9">
    <location>
        <begin position="435"/>
        <end position="454"/>
    </location>
</feature>
<dbReference type="AlphaFoldDB" id="A0A3B6NQ14"/>
<dbReference type="GO" id="GO:0016020">
    <property type="term" value="C:membrane"/>
    <property type="evidence" value="ECO:0007669"/>
    <property type="project" value="UniProtKB-SubCell"/>
</dbReference>
<protein>
    <recommendedName>
        <fullName evidence="10">Major facilitator superfamily (MFS) profile domain-containing protein</fullName>
    </recommendedName>
</protein>
<sequence>MPKSSPRARPRHHHAPPGLCALPAFSYNAHRGLVLGLTFLAYALYHASRKPPSIVKRALSKSWPPFHDPALLGETDVAFLAFYSLGMFGAGHLGDRLDLRLFLAAGMVGSGAAVAFFGAGYFLSLHSLAFYVFAQAIAGLLQSTGWPSVVAVVGNWFGGRRRGLIMGIWNAHTSVGNISGSIIAAAVLRYGWGWSFVVPGGLMALGGVLVFFFLAPYPEDVGFASWPPKQASGASTDEEDSSTSTAGEEDRRDAVGILKAFSIPGVLTFATCLFFAKLVAYTFLYWLPFYLTQTAIGGEYMSVTDAGYLSVLFDVGGIVGGILAGFMSDQLDARATTAAMFMYLAIPSLYAFHAYGSTSKVTNIALMMISGLFVNGPYALITTAVSADLGTHKSLKGDSRALATVTAIIDGTGSLGAALGPFLTGFISKTGWDSVFTMLILCALIAGACLSGLVKSEIQEIIQNWRNRSGNTPNGTAGNDKDAQLAFIFIIEMAKCSVLSVTLMLPSSLSHRSWCSTAFRGE</sequence>
<dbReference type="SUPFAM" id="SSF103473">
    <property type="entry name" value="MFS general substrate transporter"/>
    <property type="match status" value="1"/>
</dbReference>
<dbReference type="InterPro" id="IPR000849">
    <property type="entry name" value="Sugar_P_transporter"/>
</dbReference>
<feature type="transmembrane region" description="Helical" evidence="9">
    <location>
        <begin position="169"/>
        <end position="188"/>
    </location>
</feature>
<evidence type="ECO:0000256" key="7">
    <source>
        <dbReference type="ARBA" id="ARBA00023136"/>
    </source>
</evidence>
<dbReference type="GO" id="GO:0022857">
    <property type="term" value="F:transmembrane transporter activity"/>
    <property type="evidence" value="ECO:0007669"/>
    <property type="project" value="InterPro"/>
</dbReference>
<dbReference type="EnsemblPlants" id="TraesCS6A02G242400.2">
    <property type="protein sequence ID" value="TraesCS6A02G242400.2"/>
    <property type="gene ID" value="TraesCS6A02G242400"/>
</dbReference>
<proteinExistence type="inferred from homology"/>
<keyword evidence="7 9" id="KW-0472">Membrane</keyword>
<keyword evidence="5 9" id="KW-0812">Transmembrane</keyword>
<evidence type="ECO:0000256" key="2">
    <source>
        <dbReference type="ARBA" id="ARBA00009598"/>
    </source>
</evidence>
<dbReference type="Gramene" id="TraesCS6A02G242400.2">
    <property type="protein sequence ID" value="TraesCS6A02G242400.2"/>
    <property type="gene ID" value="TraesCS6A02G242400"/>
</dbReference>
<evidence type="ECO:0000313" key="12">
    <source>
        <dbReference type="Proteomes" id="UP000019116"/>
    </source>
</evidence>
<feature type="transmembrane region" description="Helical" evidence="9">
    <location>
        <begin position="129"/>
        <end position="157"/>
    </location>
</feature>
<feature type="transmembrane region" description="Helical" evidence="9">
    <location>
        <begin position="306"/>
        <end position="326"/>
    </location>
</feature>
<dbReference type="InterPro" id="IPR020846">
    <property type="entry name" value="MFS_dom"/>
</dbReference>
<feature type="region of interest" description="Disordered" evidence="8">
    <location>
        <begin position="228"/>
        <end position="249"/>
    </location>
</feature>
<feature type="transmembrane region" description="Helical" evidence="9">
    <location>
        <begin position="338"/>
        <end position="355"/>
    </location>
</feature>
<keyword evidence="12" id="KW-1185">Reference proteome</keyword>
<dbReference type="Gene3D" id="1.20.1250.20">
    <property type="entry name" value="MFS general substrate transporter like domains"/>
    <property type="match status" value="2"/>
</dbReference>
<gene>
    <name evidence="11" type="primary">LOC123130734</name>
</gene>
<dbReference type="PIRSF" id="PIRSF002808">
    <property type="entry name" value="Hexose_phosphate_transp"/>
    <property type="match status" value="1"/>
</dbReference>
<evidence type="ECO:0000256" key="9">
    <source>
        <dbReference type="SAM" id="Phobius"/>
    </source>
</evidence>
<keyword evidence="4" id="KW-0762">Sugar transport</keyword>
<evidence type="ECO:0000259" key="10">
    <source>
        <dbReference type="PROSITE" id="PS50850"/>
    </source>
</evidence>
<dbReference type="Pfam" id="PF07690">
    <property type="entry name" value="MFS_1"/>
    <property type="match status" value="1"/>
</dbReference>
<name>A0A3B6NQ14_WHEAT</name>
<dbReference type="STRING" id="4565.A0A3B6NQ14"/>
<keyword evidence="6 9" id="KW-1133">Transmembrane helix</keyword>